<keyword evidence="7" id="KW-0539">Nucleus</keyword>
<dbReference type="AlphaFoldDB" id="A0A6G0ZCR6"/>
<dbReference type="GO" id="GO:0004518">
    <property type="term" value="F:nuclease activity"/>
    <property type="evidence" value="ECO:0007669"/>
    <property type="project" value="UniProtKB-KW"/>
</dbReference>
<evidence type="ECO:0000256" key="5">
    <source>
        <dbReference type="ARBA" id="ARBA00022723"/>
    </source>
</evidence>
<evidence type="ECO:0000313" key="9">
    <source>
        <dbReference type="EMBL" id="KAF0768198.1"/>
    </source>
</evidence>
<dbReference type="InterPro" id="IPR027806">
    <property type="entry name" value="HARBI1_dom"/>
</dbReference>
<protein>
    <submittedName>
        <fullName evidence="9">Putative nuclease HARBI1</fullName>
    </submittedName>
</protein>
<comment type="cofactor">
    <cofactor evidence="1">
        <name>a divalent metal cation</name>
        <dbReference type="ChEBI" id="CHEBI:60240"/>
    </cofactor>
</comment>
<dbReference type="Proteomes" id="UP000478052">
    <property type="component" value="Unassembled WGS sequence"/>
</dbReference>
<keyword evidence="4" id="KW-0540">Nuclease</keyword>
<dbReference type="OrthoDB" id="7533242at2759"/>
<evidence type="ECO:0000256" key="1">
    <source>
        <dbReference type="ARBA" id="ARBA00001968"/>
    </source>
</evidence>
<comment type="similarity">
    <text evidence="3">Belongs to the HARBI1 family.</text>
</comment>
<keyword evidence="10" id="KW-1185">Reference proteome</keyword>
<evidence type="ECO:0000256" key="2">
    <source>
        <dbReference type="ARBA" id="ARBA00004123"/>
    </source>
</evidence>
<dbReference type="PANTHER" id="PTHR22930:SF289">
    <property type="entry name" value="DDE TNP4 DOMAIN-CONTAINING PROTEIN-RELATED"/>
    <property type="match status" value="1"/>
</dbReference>
<name>A0A6G0ZCR6_APHCR</name>
<dbReference type="InterPro" id="IPR045249">
    <property type="entry name" value="HARBI1-like"/>
</dbReference>
<organism evidence="9 10">
    <name type="scientific">Aphis craccivora</name>
    <name type="common">Cowpea aphid</name>
    <dbReference type="NCBI Taxonomy" id="307492"/>
    <lineage>
        <taxon>Eukaryota</taxon>
        <taxon>Metazoa</taxon>
        <taxon>Ecdysozoa</taxon>
        <taxon>Arthropoda</taxon>
        <taxon>Hexapoda</taxon>
        <taxon>Insecta</taxon>
        <taxon>Pterygota</taxon>
        <taxon>Neoptera</taxon>
        <taxon>Paraneoptera</taxon>
        <taxon>Hemiptera</taxon>
        <taxon>Sternorrhyncha</taxon>
        <taxon>Aphidomorpha</taxon>
        <taxon>Aphidoidea</taxon>
        <taxon>Aphididae</taxon>
        <taxon>Aphidini</taxon>
        <taxon>Aphis</taxon>
        <taxon>Aphis</taxon>
    </lineage>
</organism>
<dbReference type="Pfam" id="PF13359">
    <property type="entry name" value="DDE_Tnp_4"/>
    <property type="match status" value="1"/>
</dbReference>
<reference evidence="9 10" key="1">
    <citation type="submission" date="2019-08" db="EMBL/GenBank/DDBJ databases">
        <title>Whole genome of Aphis craccivora.</title>
        <authorList>
            <person name="Voronova N.V."/>
            <person name="Shulinski R.S."/>
            <person name="Bandarenka Y.V."/>
            <person name="Zhorov D.G."/>
            <person name="Warner D."/>
        </authorList>
    </citation>
    <scope>NUCLEOTIDE SEQUENCE [LARGE SCALE GENOMIC DNA]</scope>
    <source>
        <strain evidence="9">180601</strain>
        <tissue evidence="9">Whole Body</tissue>
    </source>
</reference>
<keyword evidence="5" id="KW-0479">Metal-binding</keyword>
<accession>A0A6G0ZCR6</accession>
<proteinExistence type="inferred from homology"/>
<keyword evidence="6" id="KW-0378">Hydrolase</keyword>
<evidence type="ECO:0000313" key="10">
    <source>
        <dbReference type="Proteomes" id="UP000478052"/>
    </source>
</evidence>
<dbReference type="GO" id="GO:0016787">
    <property type="term" value="F:hydrolase activity"/>
    <property type="evidence" value="ECO:0007669"/>
    <property type="project" value="UniProtKB-KW"/>
</dbReference>
<comment type="subcellular location">
    <subcellularLocation>
        <location evidence="2">Nucleus</location>
    </subcellularLocation>
</comment>
<sequence>MDDIVHAIAIFENIALQEGAQNIRRQFIKRVDAFTLSDKDFIRNFRLSKGLVHRLIDMLSPYMTEPTRSSALDIPSKVLVSLNFFATGSYQLPTGNGIYSSISQSSVSRALNEVVNALNVSDIFHTWVKYPLNFQELRQLREEFFQKFNFPGIVGIIDYTHVAIFPPPTYDENYLEYIYVNRKNFHSINVQIVHVSRMKILNVSSLFPVSFNDAYVWNNCQLEPTLRLIHNHSSGYYLLGDSGYPLRPWLMTPLNHYEPNTPEERYNPRFKHVRSLVERCIGLLKMRFCCLLKHRVLHYSPIKASKIVNECTVSHNMCIENNKILPREDYIVQNNIDLGVYEPIRLEGNDIADDDLTAYMKSLTKNNS</sequence>
<gene>
    <name evidence="9" type="ORF">FWK35_00013379</name>
</gene>
<evidence type="ECO:0000259" key="8">
    <source>
        <dbReference type="Pfam" id="PF13359"/>
    </source>
</evidence>
<evidence type="ECO:0000256" key="3">
    <source>
        <dbReference type="ARBA" id="ARBA00006958"/>
    </source>
</evidence>
<evidence type="ECO:0000256" key="4">
    <source>
        <dbReference type="ARBA" id="ARBA00022722"/>
    </source>
</evidence>
<dbReference type="PANTHER" id="PTHR22930">
    <property type="match status" value="1"/>
</dbReference>
<dbReference type="GO" id="GO:0005634">
    <property type="term" value="C:nucleus"/>
    <property type="evidence" value="ECO:0007669"/>
    <property type="project" value="UniProtKB-SubCell"/>
</dbReference>
<dbReference type="GO" id="GO:0046872">
    <property type="term" value="F:metal ion binding"/>
    <property type="evidence" value="ECO:0007669"/>
    <property type="project" value="UniProtKB-KW"/>
</dbReference>
<evidence type="ECO:0000256" key="7">
    <source>
        <dbReference type="ARBA" id="ARBA00023242"/>
    </source>
</evidence>
<evidence type="ECO:0000256" key="6">
    <source>
        <dbReference type="ARBA" id="ARBA00022801"/>
    </source>
</evidence>
<dbReference type="EMBL" id="VUJU01000816">
    <property type="protein sequence ID" value="KAF0768198.1"/>
    <property type="molecule type" value="Genomic_DNA"/>
</dbReference>
<feature type="domain" description="DDE Tnp4" evidence="8">
    <location>
        <begin position="157"/>
        <end position="316"/>
    </location>
</feature>
<comment type="caution">
    <text evidence="9">The sequence shown here is derived from an EMBL/GenBank/DDBJ whole genome shotgun (WGS) entry which is preliminary data.</text>
</comment>